<keyword evidence="2" id="KW-0812">Transmembrane</keyword>
<dbReference type="RefSeq" id="WP_311669236.1">
    <property type="nucleotide sequence ID" value="NZ_JAVREO010000015.1"/>
</dbReference>
<evidence type="ECO:0000313" key="3">
    <source>
        <dbReference type="EMBL" id="MDT0269146.1"/>
    </source>
</evidence>
<feature type="transmembrane region" description="Helical" evidence="2">
    <location>
        <begin position="84"/>
        <end position="112"/>
    </location>
</feature>
<keyword evidence="2" id="KW-1133">Transmembrane helix</keyword>
<dbReference type="EMBL" id="JAVREO010000015">
    <property type="protein sequence ID" value="MDT0269146.1"/>
    <property type="molecule type" value="Genomic_DNA"/>
</dbReference>
<feature type="region of interest" description="Disordered" evidence="1">
    <location>
        <begin position="1"/>
        <end position="30"/>
    </location>
</feature>
<gene>
    <name evidence="3" type="ORF">RM844_22930</name>
</gene>
<evidence type="ECO:0000313" key="4">
    <source>
        <dbReference type="Proteomes" id="UP001183410"/>
    </source>
</evidence>
<keyword evidence="2" id="KW-0472">Membrane</keyword>
<feature type="compositionally biased region" description="Basic and acidic residues" evidence="1">
    <location>
        <begin position="20"/>
        <end position="29"/>
    </location>
</feature>
<comment type="caution">
    <text evidence="3">The sequence shown here is derived from an EMBL/GenBank/DDBJ whole genome shotgun (WGS) entry which is preliminary data.</text>
</comment>
<evidence type="ECO:0000256" key="2">
    <source>
        <dbReference type="SAM" id="Phobius"/>
    </source>
</evidence>
<keyword evidence="4" id="KW-1185">Reference proteome</keyword>
<dbReference type="Proteomes" id="UP001183410">
    <property type="component" value="Unassembled WGS sequence"/>
</dbReference>
<proteinExistence type="predicted"/>
<organism evidence="3 4">
    <name type="scientific">Streptomyces chisholmiae</name>
    <dbReference type="NCBI Taxonomy" id="3075540"/>
    <lineage>
        <taxon>Bacteria</taxon>
        <taxon>Bacillati</taxon>
        <taxon>Actinomycetota</taxon>
        <taxon>Actinomycetes</taxon>
        <taxon>Kitasatosporales</taxon>
        <taxon>Streptomycetaceae</taxon>
        <taxon>Streptomyces</taxon>
    </lineage>
</organism>
<sequence>MATKDDRAGGTPPRPHRRDGRGGGDDQGRRYPYRFGPGFIDRWERWLTRTILIGLGVGVALVLVGLVLGGSFDGSVPEDDPKWNLVWGVLIAGIAVGGLAVLVPLLLAFVLGGLSIHRYGWIPGLLTYVGMLATACGGALDEDVLGEWLDGWLTQVGIGLLVVGVLGFFLVGHLARVPMTVAGFRVDRDRPKGD</sequence>
<accession>A0ABU2JVX3</accession>
<feature type="transmembrane region" description="Helical" evidence="2">
    <location>
        <begin position="51"/>
        <end position="72"/>
    </location>
</feature>
<feature type="transmembrane region" description="Helical" evidence="2">
    <location>
        <begin position="119"/>
        <end position="140"/>
    </location>
</feature>
<feature type="transmembrane region" description="Helical" evidence="2">
    <location>
        <begin position="152"/>
        <end position="175"/>
    </location>
</feature>
<reference evidence="4" key="1">
    <citation type="submission" date="2023-07" db="EMBL/GenBank/DDBJ databases">
        <title>30 novel species of actinomycetes from the DSMZ collection.</title>
        <authorList>
            <person name="Nouioui I."/>
        </authorList>
    </citation>
    <scope>NUCLEOTIDE SEQUENCE [LARGE SCALE GENOMIC DNA]</scope>
    <source>
        <strain evidence="4">DSM 44915</strain>
    </source>
</reference>
<protein>
    <submittedName>
        <fullName evidence="3">Uncharacterized protein</fullName>
    </submittedName>
</protein>
<name>A0ABU2JVX3_9ACTN</name>
<evidence type="ECO:0000256" key="1">
    <source>
        <dbReference type="SAM" id="MobiDB-lite"/>
    </source>
</evidence>